<feature type="domain" description="Peptidase S8/S53" evidence="8">
    <location>
        <begin position="149"/>
        <end position="426"/>
    </location>
</feature>
<dbReference type="PROSITE" id="PS00138">
    <property type="entry name" value="SUBTILASE_SER"/>
    <property type="match status" value="1"/>
</dbReference>
<dbReference type="InterPro" id="IPR050131">
    <property type="entry name" value="Peptidase_S8_subtilisin-like"/>
</dbReference>
<keyword evidence="10" id="KW-1185">Reference proteome</keyword>
<dbReference type="InterPro" id="IPR015500">
    <property type="entry name" value="Peptidase_S8_subtilisin-rel"/>
</dbReference>
<dbReference type="Proteomes" id="UP000215224">
    <property type="component" value="Chromosome"/>
</dbReference>
<keyword evidence="3 6" id="KW-0378">Hydrolase</keyword>
<evidence type="ECO:0000313" key="9">
    <source>
        <dbReference type="EMBL" id="AST90194.1"/>
    </source>
</evidence>
<evidence type="ECO:0000256" key="1">
    <source>
        <dbReference type="ARBA" id="ARBA00011073"/>
    </source>
</evidence>
<sequence length="441" mass="48081">MFGFSMIQMVRNNAHKLDKQLREEFTSIYRPFKYTPCFLHRTFERFLSNFKQYPVIISFQQCKNKELQQEYQTVNEVLHRHLRCQIGKQFPSIQSCSATVTAVALEEILSKCAKIKKVYYNREVKALLDVATPTINATNIVRNHTELTGEGITIAVIDTGVHPHPDLQGRIKGFRDFINNEANPYDDNGHGTHCAGDAAGNGSMSGGQYKGPAPNASIVGVKVLNKLGSGSLATVMEGVQWCIENKDALGINILSLSLGSTASSAYRNENDDPMVQIVEAAWDAGLVVCVAAGNEGPDPHTIASPGVSSKVITVGAMDDKNTPSRSDDEIASFSSRGPTIYGVKKPDVVAPGVNIISLRSPGSYIDKLQKNARVGEHYISLSGTSMATPICAGVVALLLQHNPNLTPYKVKKALMKNAIRWGDNDEYVYGAGYIDAERTIT</sequence>
<dbReference type="PRINTS" id="PR00723">
    <property type="entry name" value="SUBTILISIN"/>
</dbReference>
<keyword evidence="2 6" id="KW-0645">Protease</keyword>
<evidence type="ECO:0000256" key="5">
    <source>
        <dbReference type="PIRSR" id="PIRSR615500-1"/>
    </source>
</evidence>
<dbReference type="PROSITE" id="PS00137">
    <property type="entry name" value="SUBTILASE_HIS"/>
    <property type="match status" value="1"/>
</dbReference>
<proteinExistence type="inferred from homology"/>
<dbReference type="PANTHER" id="PTHR43806">
    <property type="entry name" value="PEPTIDASE S8"/>
    <property type="match status" value="1"/>
</dbReference>
<dbReference type="GO" id="GO:0006508">
    <property type="term" value="P:proteolysis"/>
    <property type="evidence" value="ECO:0007669"/>
    <property type="project" value="UniProtKB-KW"/>
</dbReference>
<dbReference type="KEGG" id="bcoh:BC6307_02295"/>
<feature type="active site" description="Charge relay system" evidence="5 6">
    <location>
        <position position="158"/>
    </location>
</feature>
<dbReference type="InterPro" id="IPR022398">
    <property type="entry name" value="Peptidase_S8_His-AS"/>
</dbReference>
<dbReference type="InterPro" id="IPR023828">
    <property type="entry name" value="Peptidase_S8_Ser-AS"/>
</dbReference>
<dbReference type="GO" id="GO:0004252">
    <property type="term" value="F:serine-type endopeptidase activity"/>
    <property type="evidence" value="ECO:0007669"/>
    <property type="project" value="UniProtKB-UniRule"/>
</dbReference>
<evidence type="ECO:0000256" key="6">
    <source>
        <dbReference type="PROSITE-ProRule" id="PRU01240"/>
    </source>
</evidence>
<organism evidence="9 10">
    <name type="scientific">Sutcliffiella cohnii</name>
    <dbReference type="NCBI Taxonomy" id="33932"/>
    <lineage>
        <taxon>Bacteria</taxon>
        <taxon>Bacillati</taxon>
        <taxon>Bacillota</taxon>
        <taxon>Bacilli</taxon>
        <taxon>Bacillales</taxon>
        <taxon>Bacillaceae</taxon>
        <taxon>Sutcliffiella</taxon>
    </lineage>
</organism>
<evidence type="ECO:0000256" key="2">
    <source>
        <dbReference type="ARBA" id="ARBA00022670"/>
    </source>
</evidence>
<dbReference type="InterPro" id="IPR036852">
    <property type="entry name" value="Peptidase_S8/S53_dom_sf"/>
</dbReference>
<dbReference type="CDD" id="cd07487">
    <property type="entry name" value="Peptidases_S8_1"/>
    <property type="match status" value="1"/>
</dbReference>
<dbReference type="STRING" id="1314751.GCA_001591425_01815"/>
<reference evidence="9 10" key="1">
    <citation type="submission" date="2016-12" db="EMBL/GenBank/DDBJ databases">
        <title>The whole genome sequencing and assembly of Bacillus cohnii DSM 6307T strain.</title>
        <authorList>
            <person name="Lee Y.-J."/>
            <person name="Yi H."/>
            <person name="Bahn Y.-S."/>
            <person name="Kim J.F."/>
            <person name="Lee D.-W."/>
        </authorList>
    </citation>
    <scope>NUCLEOTIDE SEQUENCE [LARGE SCALE GENOMIC DNA]</scope>
    <source>
        <strain evidence="9 10">DSM 6307</strain>
    </source>
</reference>
<dbReference type="InterPro" id="IPR023827">
    <property type="entry name" value="Peptidase_S8_Asp-AS"/>
</dbReference>
<gene>
    <name evidence="9" type="ORF">BC6307_02295</name>
</gene>
<feature type="active site" description="Charge relay system" evidence="5 6">
    <location>
        <position position="385"/>
    </location>
</feature>
<dbReference type="RefSeq" id="WP_066414954.1">
    <property type="nucleotide sequence ID" value="NZ_CP018866.1"/>
</dbReference>
<protein>
    <submittedName>
        <fullName evidence="9">Serine protease</fullName>
    </submittedName>
</protein>
<dbReference type="Gene3D" id="3.40.50.200">
    <property type="entry name" value="Peptidase S8/S53 domain"/>
    <property type="match status" value="1"/>
</dbReference>
<dbReference type="EMBL" id="CP018866">
    <property type="protein sequence ID" value="AST90194.1"/>
    <property type="molecule type" value="Genomic_DNA"/>
</dbReference>
<dbReference type="PROSITE" id="PS00136">
    <property type="entry name" value="SUBTILASE_ASP"/>
    <property type="match status" value="1"/>
</dbReference>
<feature type="active site" description="Charge relay system" evidence="5 6">
    <location>
        <position position="190"/>
    </location>
</feature>
<evidence type="ECO:0000313" key="10">
    <source>
        <dbReference type="Proteomes" id="UP000215224"/>
    </source>
</evidence>
<dbReference type="SUPFAM" id="SSF52743">
    <property type="entry name" value="Subtilisin-like"/>
    <property type="match status" value="1"/>
</dbReference>
<dbReference type="Pfam" id="PF00082">
    <property type="entry name" value="Peptidase_S8"/>
    <property type="match status" value="1"/>
</dbReference>
<name>A0A223KLF3_9BACI</name>
<evidence type="ECO:0000256" key="7">
    <source>
        <dbReference type="RuleBase" id="RU003355"/>
    </source>
</evidence>
<comment type="similarity">
    <text evidence="1 6 7">Belongs to the peptidase S8 family.</text>
</comment>
<evidence type="ECO:0000256" key="4">
    <source>
        <dbReference type="ARBA" id="ARBA00022825"/>
    </source>
</evidence>
<dbReference type="PANTHER" id="PTHR43806:SF65">
    <property type="entry name" value="SERINE PROTEASE APRX"/>
    <property type="match status" value="1"/>
</dbReference>
<evidence type="ECO:0000259" key="8">
    <source>
        <dbReference type="Pfam" id="PF00082"/>
    </source>
</evidence>
<dbReference type="AlphaFoldDB" id="A0A223KLF3"/>
<keyword evidence="4 6" id="KW-0720">Serine protease</keyword>
<dbReference type="InterPro" id="IPR000209">
    <property type="entry name" value="Peptidase_S8/S53_dom"/>
</dbReference>
<accession>A0A223KLF3</accession>
<dbReference type="PROSITE" id="PS51892">
    <property type="entry name" value="SUBTILASE"/>
    <property type="match status" value="1"/>
</dbReference>
<evidence type="ECO:0000256" key="3">
    <source>
        <dbReference type="ARBA" id="ARBA00022801"/>
    </source>
</evidence>